<reference evidence="1 2" key="1">
    <citation type="submission" date="2022-03" db="EMBL/GenBank/DDBJ databases">
        <authorList>
            <person name="Macdonald S."/>
            <person name="Ahmed S."/>
            <person name="Newling K."/>
        </authorList>
    </citation>
    <scope>NUCLEOTIDE SEQUENCE [LARGE SCALE GENOMIC DNA]</scope>
</reference>
<dbReference type="EMBL" id="CAKOAT010208487">
    <property type="protein sequence ID" value="CAH8355494.1"/>
    <property type="molecule type" value="Genomic_DNA"/>
</dbReference>
<organism evidence="1 2">
    <name type="scientific">Eruca vesicaria subsp. sativa</name>
    <name type="common">Garden rocket</name>
    <name type="synonym">Eruca sativa</name>
    <dbReference type="NCBI Taxonomy" id="29727"/>
    <lineage>
        <taxon>Eukaryota</taxon>
        <taxon>Viridiplantae</taxon>
        <taxon>Streptophyta</taxon>
        <taxon>Embryophyta</taxon>
        <taxon>Tracheophyta</taxon>
        <taxon>Spermatophyta</taxon>
        <taxon>Magnoliopsida</taxon>
        <taxon>eudicotyledons</taxon>
        <taxon>Gunneridae</taxon>
        <taxon>Pentapetalae</taxon>
        <taxon>rosids</taxon>
        <taxon>malvids</taxon>
        <taxon>Brassicales</taxon>
        <taxon>Brassicaceae</taxon>
        <taxon>Brassiceae</taxon>
        <taxon>Eruca</taxon>
    </lineage>
</organism>
<dbReference type="Proteomes" id="UP001642260">
    <property type="component" value="Unassembled WGS sequence"/>
</dbReference>
<evidence type="ECO:0000313" key="2">
    <source>
        <dbReference type="Proteomes" id="UP001642260"/>
    </source>
</evidence>
<proteinExistence type="predicted"/>
<sequence length="87" mass="9787">MSRSFIGLFKLSPSNHALIHKRPFRLFSSSVTTPYLLLGTTLKNNLPDGSDVRDVLLFDPTKEEMLTVPNITFPEELVRTALLLVES</sequence>
<keyword evidence="2" id="KW-1185">Reference proteome</keyword>
<accession>A0ABC8KIU5</accession>
<gene>
    <name evidence="1" type="ORF">ERUC_LOCUS21249</name>
</gene>
<evidence type="ECO:0000313" key="1">
    <source>
        <dbReference type="EMBL" id="CAH8355494.1"/>
    </source>
</evidence>
<protein>
    <submittedName>
        <fullName evidence="1">Uncharacterized protein</fullName>
    </submittedName>
</protein>
<comment type="caution">
    <text evidence="1">The sequence shown here is derived from an EMBL/GenBank/DDBJ whole genome shotgun (WGS) entry which is preliminary data.</text>
</comment>
<dbReference type="AlphaFoldDB" id="A0ABC8KIU5"/>
<name>A0ABC8KIU5_ERUVS</name>